<keyword evidence="7 8" id="KW-0472">Membrane</keyword>
<feature type="transmembrane region" description="Helical" evidence="8">
    <location>
        <begin position="41"/>
        <end position="62"/>
    </location>
</feature>
<feature type="transmembrane region" description="Helical" evidence="8">
    <location>
        <begin position="142"/>
        <end position="168"/>
    </location>
</feature>
<feature type="transmembrane region" description="Helical" evidence="8">
    <location>
        <begin position="264"/>
        <end position="281"/>
    </location>
</feature>
<reference evidence="9 10" key="1">
    <citation type="submission" date="2015-07" db="EMBL/GenBank/DDBJ databases">
        <title>The genome of Pseudoloma neurophilia, a relevant intracellular parasite of the zebrafish.</title>
        <authorList>
            <person name="Ndikumana S."/>
            <person name="Pelin A."/>
            <person name="Sanders J."/>
            <person name="Corradi N."/>
        </authorList>
    </citation>
    <scope>NUCLEOTIDE SEQUENCE [LARGE SCALE GENOMIC DNA]</scope>
    <source>
        <strain evidence="9 10">MK1</strain>
    </source>
</reference>
<sequence length="421" mass="48370">MIHNFKRSGRKLHDVWALILFIIYVLGGITILTIYSDVTDYLLIAKNFDLGILIYCTGFIFFQFFSLMIAFLFFPGAIMHFGCLFLPIASIIASFFSGSVITICLTFLFSLISFALYFFYLKKQIKFAAVICQKSTEIISKNILLIVSYLTMCCSFFSILFYFIFISLINMKNQVFERHIASFCIFLLIFWIFFNTLYSCRVLISSTIFLKFLSDTNSAVEAFGNLLYSLGSICFGGLLIAIITSLRVLVDRDRADREQSGSSTIFHAILICIFAMLEDLINYSNQWAFTYIALEGKSYIRSTKEAWQTLFEGRSYAFINNYLAETILGVFSLFYMLFFFVGLFFLKESLFSNLKSIEKVISLLYVLTVYSFACTLIYSLFEAGVKALSFTFALFPDQVKSKDQELADAFERRKVEYTARA</sequence>
<feature type="transmembrane region" description="Helical" evidence="8">
    <location>
        <begin position="180"/>
        <end position="204"/>
    </location>
</feature>
<feature type="transmembrane region" description="Helical" evidence="8">
    <location>
        <begin position="322"/>
        <end position="345"/>
    </location>
</feature>
<dbReference type="InterPro" id="IPR007603">
    <property type="entry name" value="Choline_transptr-like"/>
</dbReference>
<evidence type="ECO:0000256" key="8">
    <source>
        <dbReference type="RuleBase" id="RU368066"/>
    </source>
</evidence>
<dbReference type="VEuPathDB" id="MicrosporidiaDB:M153_15500014735"/>
<dbReference type="Proteomes" id="UP000051530">
    <property type="component" value="Unassembled WGS sequence"/>
</dbReference>
<comment type="caution">
    <text evidence="9">The sequence shown here is derived from an EMBL/GenBank/DDBJ whole genome shotgun (WGS) entry which is preliminary data.</text>
</comment>
<dbReference type="GO" id="GO:0022857">
    <property type="term" value="F:transmembrane transporter activity"/>
    <property type="evidence" value="ECO:0007669"/>
    <property type="project" value="UniProtKB-UniRule"/>
</dbReference>
<dbReference type="PANTHER" id="PTHR12385:SF4">
    <property type="entry name" value="PROTEIN PNS1"/>
    <property type="match status" value="1"/>
</dbReference>
<dbReference type="GO" id="GO:0005886">
    <property type="term" value="C:plasma membrane"/>
    <property type="evidence" value="ECO:0007669"/>
    <property type="project" value="UniProtKB-SubCell"/>
</dbReference>
<evidence type="ECO:0000256" key="3">
    <source>
        <dbReference type="ARBA" id="ARBA00007168"/>
    </source>
</evidence>
<evidence type="ECO:0000256" key="1">
    <source>
        <dbReference type="ARBA" id="ARBA00002957"/>
    </source>
</evidence>
<evidence type="ECO:0000256" key="6">
    <source>
        <dbReference type="ARBA" id="ARBA00022989"/>
    </source>
</evidence>
<evidence type="ECO:0000256" key="5">
    <source>
        <dbReference type="ARBA" id="ARBA00022692"/>
    </source>
</evidence>
<organism evidence="9 10">
    <name type="scientific">Pseudoloma neurophilia</name>
    <dbReference type="NCBI Taxonomy" id="146866"/>
    <lineage>
        <taxon>Eukaryota</taxon>
        <taxon>Fungi</taxon>
        <taxon>Fungi incertae sedis</taxon>
        <taxon>Microsporidia</taxon>
        <taxon>Pseudoloma</taxon>
    </lineage>
</organism>
<keyword evidence="6 8" id="KW-1133">Transmembrane helix</keyword>
<feature type="transmembrane region" description="Helical" evidence="8">
    <location>
        <begin position="99"/>
        <end position="121"/>
    </location>
</feature>
<dbReference type="Pfam" id="PF04515">
    <property type="entry name" value="Choline_transpo"/>
    <property type="match status" value="1"/>
</dbReference>
<evidence type="ECO:0000256" key="7">
    <source>
        <dbReference type="ARBA" id="ARBA00023136"/>
    </source>
</evidence>
<feature type="transmembrane region" description="Helical" evidence="8">
    <location>
        <begin position="12"/>
        <end position="35"/>
    </location>
</feature>
<evidence type="ECO:0000313" key="10">
    <source>
        <dbReference type="Proteomes" id="UP000051530"/>
    </source>
</evidence>
<evidence type="ECO:0000256" key="4">
    <source>
        <dbReference type="ARBA" id="ARBA00015388"/>
    </source>
</evidence>
<comment type="subcellular location">
    <subcellularLocation>
        <location evidence="8">Cell membrane</location>
        <topology evidence="8">Multi-pass membrane protein</topology>
    </subcellularLocation>
    <subcellularLocation>
        <location evidence="2">Membrane</location>
        <topology evidence="2">Multi-pass membrane protein</topology>
    </subcellularLocation>
</comment>
<name>A0A0R0LZM4_9MICR</name>
<protein>
    <recommendedName>
        <fullName evidence="4 8">Protein PNS1</fullName>
    </recommendedName>
</protein>
<feature type="transmembrane region" description="Helical" evidence="8">
    <location>
        <begin position="69"/>
        <end position="93"/>
    </location>
</feature>
<accession>A0A0R0LZM4</accession>
<feature type="transmembrane region" description="Helical" evidence="8">
    <location>
        <begin position="360"/>
        <end position="381"/>
    </location>
</feature>
<feature type="transmembrane region" description="Helical" evidence="8">
    <location>
        <begin position="225"/>
        <end position="244"/>
    </location>
</feature>
<dbReference type="AlphaFoldDB" id="A0A0R0LZM4"/>
<keyword evidence="5 8" id="KW-0812">Transmembrane</keyword>
<dbReference type="PANTHER" id="PTHR12385">
    <property type="entry name" value="CHOLINE TRANSPORTER-LIKE (SLC FAMILY 44)"/>
    <property type="match status" value="1"/>
</dbReference>
<proteinExistence type="inferred from homology"/>
<evidence type="ECO:0000256" key="2">
    <source>
        <dbReference type="ARBA" id="ARBA00004141"/>
    </source>
</evidence>
<comment type="function">
    <text evidence="1 8">Probably involved in transport through the plasma membrane.</text>
</comment>
<comment type="similarity">
    <text evidence="3 8">Belongs to the CTL (choline transporter-like) family.</text>
</comment>
<dbReference type="EMBL" id="LGUB01000035">
    <property type="protein sequence ID" value="KRH94749.1"/>
    <property type="molecule type" value="Genomic_DNA"/>
</dbReference>
<keyword evidence="10" id="KW-1185">Reference proteome</keyword>
<gene>
    <name evidence="9" type="ORF">M153_15500014735</name>
</gene>
<dbReference type="OrthoDB" id="2196075at2759"/>
<evidence type="ECO:0000313" key="9">
    <source>
        <dbReference type="EMBL" id="KRH94749.1"/>
    </source>
</evidence>